<dbReference type="EMBL" id="HF935497">
    <property type="protein sequence ID" value="CCX30829.1"/>
    <property type="molecule type" value="Genomic_DNA"/>
</dbReference>
<protein>
    <submittedName>
        <fullName evidence="1">Uncharacterized protein</fullName>
    </submittedName>
</protein>
<evidence type="ECO:0000313" key="2">
    <source>
        <dbReference type="Proteomes" id="UP000018144"/>
    </source>
</evidence>
<organism evidence="1 2">
    <name type="scientific">Pyronema omphalodes (strain CBS 100304)</name>
    <name type="common">Pyronema confluens</name>
    <dbReference type="NCBI Taxonomy" id="1076935"/>
    <lineage>
        <taxon>Eukaryota</taxon>
        <taxon>Fungi</taxon>
        <taxon>Dikarya</taxon>
        <taxon>Ascomycota</taxon>
        <taxon>Pezizomycotina</taxon>
        <taxon>Pezizomycetes</taxon>
        <taxon>Pezizales</taxon>
        <taxon>Pyronemataceae</taxon>
        <taxon>Pyronema</taxon>
    </lineage>
</organism>
<keyword evidence="2" id="KW-1185">Reference proteome</keyword>
<sequence length="16" mass="1884">MAKVTAKDRLEYSRCI</sequence>
<gene>
    <name evidence="1" type="ORF">PCON_09430</name>
</gene>
<evidence type="ECO:0000313" key="1">
    <source>
        <dbReference type="EMBL" id="CCX30829.1"/>
    </source>
</evidence>
<dbReference type="Proteomes" id="UP000018144">
    <property type="component" value="Unassembled WGS sequence"/>
</dbReference>
<name>U4LFG8_PYROM</name>
<reference evidence="1 2" key="1">
    <citation type="journal article" date="2013" name="PLoS Genet.">
        <title>The genome and development-dependent transcriptomes of Pyronema confluens: a window into fungal evolution.</title>
        <authorList>
            <person name="Traeger S."/>
            <person name="Altegoer F."/>
            <person name="Freitag M."/>
            <person name="Gabaldon T."/>
            <person name="Kempken F."/>
            <person name="Kumar A."/>
            <person name="Marcet-Houben M."/>
            <person name="Poggeler S."/>
            <person name="Stajich J.E."/>
            <person name="Nowrousian M."/>
        </authorList>
    </citation>
    <scope>NUCLEOTIDE SEQUENCE [LARGE SCALE GENOMIC DNA]</scope>
    <source>
        <strain evidence="2">CBS 100304</strain>
        <tissue evidence="1">Vegetative mycelium</tissue>
    </source>
</reference>
<accession>U4LFG8</accession>
<proteinExistence type="predicted"/>
<dbReference type="AlphaFoldDB" id="U4LFG8"/>